<dbReference type="InterPro" id="IPR016084">
    <property type="entry name" value="Haem_Oase-like_multi-hlx"/>
</dbReference>
<dbReference type="InterPro" id="IPR002051">
    <property type="entry name" value="Haem_Oase"/>
</dbReference>
<evidence type="ECO:0000256" key="5">
    <source>
        <dbReference type="PIRSR" id="PIRSR000343-2"/>
    </source>
</evidence>
<reference evidence="6 7" key="1">
    <citation type="submission" date="2016-10" db="EMBL/GenBank/DDBJ databases">
        <authorList>
            <person name="de Groot N.N."/>
        </authorList>
    </citation>
    <scope>NUCLEOTIDE SEQUENCE [LARGE SCALE GENOMIC DNA]</scope>
    <source>
        <strain evidence="6 7">DSM 45434</strain>
    </source>
</reference>
<dbReference type="Gene3D" id="1.20.910.10">
    <property type="entry name" value="Heme oxygenase-like"/>
    <property type="match status" value="1"/>
</dbReference>
<proteinExistence type="predicted"/>
<feature type="binding site" evidence="4">
    <location>
        <position position="129"/>
    </location>
    <ligand>
        <name>heme b</name>
        <dbReference type="ChEBI" id="CHEBI:60344"/>
    </ligand>
</feature>
<feature type="binding site" evidence="4">
    <location>
        <position position="14"/>
    </location>
    <ligand>
        <name>heme b</name>
        <dbReference type="ChEBI" id="CHEBI:60344"/>
    </ligand>
</feature>
<dbReference type="EMBL" id="LT629765">
    <property type="protein sequence ID" value="SDS27347.1"/>
    <property type="molecule type" value="Genomic_DNA"/>
</dbReference>
<evidence type="ECO:0000256" key="4">
    <source>
        <dbReference type="PIRSR" id="PIRSR000343-1"/>
    </source>
</evidence>
<dbReference type="PRINTS" id="PR00088">
    <property type="entry name" value="HAEMOXYGNASE"/>
</dbReference>
<protein>
    <submittedName>
        <fullName evidence="6">Heme oxygenase</fullName>
    </submittedName>
</protein>
<dbReference type="STRING" id="1203190.GCA_000312345_01337"/>
<dbReference type="GO" id="GO:0046872">
    <property type="term" value="F:metal ion binding"/>
    <property type="evidence" value="ECO:0007669"/>
    <property type="project" value="UniProtKB-KW"/>
</dbReference>
<keyword evidence="1 4" id="KW-0349">Heme</keyword>
<dbReference type="InterPro" id="IPR016053">
    <property type="entry name" value="Haem_Oase-like"/>
</dbReference>
<dbReference type="PIRSF" id="PIRSF000343">
    <property type="entry name" value="Haem_Oase"/>
    <property type="match status" value="1"/>
</dbReference>
<name>A0A1H1QVF5_9CORY</name>
<dbReference type="GO" id="GO:0004392">
    <property type="term" value="F:heme oxygenase (decyclizing) activity"/>
    <property type="evidence" value="ECO:0007669"/>
    <property type="project" value="InterPro"/>
</dbReference>
<feature type="binding site" description="axial binding residue" evidence="5">
    <location>
        <position position="21"/>
    </location>
    <ligand>
        <name>heme b</name>
        <dbReference type="ChEBI" id="CHEBI:60344"/>
    </ligand>
    <ligandPart>
        <name>Fe</name>
        <dbReference type="ChEBI" id="CHEBI:18248"/>
    </ligandPart>
</feature>
<dbReference type="GO" id="GO:0006788">
    <property type="term" value="P:heme oxidation"/>
    <property type="evidence" value="ECO:0007669"/>
    <property type="project" value="InterPro"/>
</dbReference>
<keyword evidence="3 5" id="KW-0408">Iron</keyword>
<dbReference type="GO" id="GO:0042167">
    <property type="term" value="P:heme catabolic process"/>
    <property type="evidence" value="ECO:0007669"/>
    <property type="project" value="TreeGrafter"/>
</dbReference>
<feature type="binding site" evidence="4">
    <location>
        <position position="176"/>
    </location>
    <ligand>
        <name>heme b</name>
        <dbReference type="ChEBI" id="CHEBI:60344"/>
    </ligand>
</feature>
<keyword evidence="7" id="KW-1185">Reference proteome</keyword>
<evidence type="ECO:0000256" key="2">
    <source>
        <dbReference type="ARBA" id="ARBA00022723"/>
    </source>
</evidence>
<dbReference type="AlphaFoldDB" id="A0A1H1QVF5"/>
<sequence length="217" mass="23771">MTMSLAAPLSAALRDETATAHHDAENTDFMSALVRGELPRDGVVDLTAQYWFVYSALEEAVRRLPRDPVFAAIADRRLERVPALEADLAHLLGPEWRSAIVPTRATLAYAAQLDSFGPDDAPAIVAHHYVRYLGDIAGGQVIARMLSANYGLDAQALNFYDFSAVGKIPPFRARYREALDALELTDAERARLIGAAKEAFALNQAVFTELQGRCRNA</sequence>
<evidence type="ECO:0000256" key="1">
    <source>
        <dbReference type="ARBA" id="ARBA00022617"/>
    </source>
</evidence>
<dbReference type="RefSeq" id="WP_019194163.1">
    <property type="nucleotide sequence ID" value="NZ_LT629765.1"/>
</dbReference>
<evidence type="ECO:0000313" key="7">
    <source>
        <dbReference type="Proteomes" id="UP000182237"/>
    </source>
</evidence>
<dbReference type="Pfam" id="PF01126">
    <property type="entry name" value="Heme_oxygenase"/>
    <property type="match status" value="1"/>
</dbReference>
<organism evidence="6 7">
    <name type="scientific">Corynebacterium timonense</name>
    <dbReference type="NCBI Taxonomy" id="441500"/>
    <lineage>
        <taxon>Bacteria</taxon>
        <taxon>Bacillati</taxon>
        <taxon>Actinomycetota</taxon>
        <taxon>Actinomycetes</taxon>
        <taxon>Mycobacteriales</taxon>
        <taxon>Corynebacteriaceae</taxon>
        <taxon>Corynebacterium</taxon>
    </lineage>
</organism>
<evidence type="ECO:0000256" key="3">
    <source>
        <dbReference type="ARBA" id="ARBA00023004"/>
    </source>
</evidence>
<dbReference type="SUPFAM" id="SSF48613">
    <property type="entry name" value="Heme oxygenase-like"/>
    <property type="match status" value="1"/>
</dbReference>
<dbReference type="GO" id="GO:0006979">
    <property type="term" value="P:response to oxidative stress"/>
    <property type="evidence" value="ECO:0007669"/>
    <property type="project" value="TreeGrafter"/>
</dbReference>
<evidence type="ECO:0000313" key="6">
    <source>
        <dbReference type="EMBL" id="SDS27347.1"/>
    </source>
</evidence>
<gene>
    <name evidence="6" type="ORF">SAMN04488539_1348</name>
</gene>
<keyword evidence="2 5" id="KW-0479">Metal-binding</keyword>
<dbReference type="Proteomes" id="UP000182237">
    <property type="component" value="Chromosome I"/>
</dbReference>
<dbReference type="OrthoDB" id="5493802at2"/>
<dbReference type="PANTHER" id="PTHR10720">
    <property type="entry name" value="HEME OXYGENASE"/>
    <property type="match status" value="1"/>
</dbReference>
<dbReference type="PANTHER" id="PTHR10720:SF0">
    <property type="entry name" value="HEME OXYGENASE"/>
    <property type="match status" value="1"/>
</dbReference>
<accession>A0A1H1QVF5</accession>
<dbReference type="eggNOG" id="COG5398">
    <property type="taxonomic scope" value="Bacteria"/>
</dbReference>
<dbReference type="GO" id="GO:0020037">
    <property type="term" value="F:heme binding"/>
    <property type="evidence" value="ECO:0007669"/>
    <property type="project" value="TreeGrafter"/>
</dbReference>
<dbReference type="CDD" id="cd19165">
    <property type="entry name" value="HemeO"/>
    <property type="match status" value="1"/>
</dbReference>